<name>J7LYD9_GEOMG</name>
<dbReference type="eggNOG" id="COG3829">
    <property type="taxonomic scope" value="Bacteria"/>
</dbReference>
<dbReference type="Gene3D" id="1.10.10.60">
    <property type="entry name" value="Homeodomain-like"/>
    <property type="match status" value="1"/>
</dbReference>
<sequence>MRVLIPRTEQIERALASARTEPTLFPQHLPPDIRVQIARAAVEQPVSGAGPHRITQSLPRLQDFRETVLARAEKEYLRDLLSLTGSDLKEACRIAGLSLSRLYALLSKHGIKPS</sequence>
<evidence type="ECO:0000313" key="1">
    <source>
        <dbReference type="EMBL" id="AFR42808.1"/>
    </source>
</evidence>
<reference evidence="1 2" key="1">
    <citation type="submission" date="2005-10" db="EMBL/GenBank/DDBJ databases">
        <title>Complete sequence of Geobacter metallireducens GS-15.</title>
        <authorList>
            <consortium name="US DOE Joint Genome Institute"/>
            <person name="Copeland A."/>
            <person name="Lucas S."/>
            <person name="Lapidus A."/>
            <person name="Barry K."/>
            <person name="Detter J.C."/>
            <person name="Glavina T."/>
            <person name="Hammon N."/>
            <person name="Israni S."/>
            <person name="Pitluck S."/>
            <person name="Di Bartolo G."/>
            <person name="Chain P."/>
            <person name="Schmutz J."/>
            <person name="Larimer F."/>
            <person name="Land M."/>
            <person name="Kyrpides N."/>
            <person name="Ivanova N."/>
            <person name="Richardson P."/>
        </authorList>
    </citation>
    <scope>NUCLEOTIDE SEQUENCE [LARGE SCALE GENOMIC DNA]</scope>
    <source>
        <strain evidence="2">ATCC 53774 / DSM 7210 / GS-15</strain>
    </source>
</reference>
<reference evidence="1 2" key="2">
    <citation type="journal article" date="2009" name="BMC Microbiol.">
        <title>The genome sequence of Geobacter metallireducens: features of metabolism, physiology and regulation common and dissimilar to Geobacter sulfurreducens.</title>
        <authorList>
            <person name="Aklujkar M."/>
            <person name="Krushkal J."/>
            <person name="DiBartolo G."/>
            <person name="Lapidus A."/>
            <person name="Land M.L."/>
            <person name="Lovley D.R."/>
        </authorList>
    </citation>
    <scope>NUCLEOTIDE SEQUENCE [LARGE SCALE GENOMIC DNA]</scope>
    <source>
        <strain evidence="2">ATCC 53774 / DSM 7210 / GS-15</strain>
    </source>
</reference>
<dbReference type="KEGG" id="gme:Gmet_1023"/>
<organism evidence="1 2">
    <name type="scientific">Geobacter metallireducens (strain ATCC 53774 / DSM 7210 / GS-15)</name>
    <dbReference type="NCBI Taxonomy" id="269799"/>
    <lineage>
        <taxon>Bacteria</taxon>
        <taxon>Pseudomonadati</taxon>
        <taxon>Thermodesulfobacteriota</taxon>
        <taxon>Desulfuromonadia</taxon>
        <taxon>Geobacterales</taxon>
        <taxon>Geobacteraceae</taxon>
        <taxon>Geobacter</taxon>
    </lineage>
</organism>
<evidence type="ECO:0000313" key="2">
    <source>
        <dbReference type="Proteomes" id="UP000007073"/>
    </source>
</evidence>
<dbReference type="Proteomes" id="UP000007073">
    <property type="component" value="Chromosome"/>
</dbReference>
<dbReference type="AlphaFoldDB" id="J7LYD9"/>
<keyword evidence="2" id="KW-1185">Reference proteome</keyword>
<gene>
    <name evidence="1" type="ordered locus">Gmet_1023</name>
</gene>
<dbReference type="HOGENOM" id="CLU_2117519_0_0_7"/>
<dbReference type="EMBL" id="CP000148">
    <property type="protein sequence ID" value="AFR42808.1"/>
    <property type="molecule type" value="Genomic_DNA"/>
</dbReference>
<dbReference type="InterPro" id="IPR009057">
    <property type="entry name" value="Homeodomain-like_sf"/>
</dbReference>
<protein>
    <recommendedName>
        <fullName evidence="3">DNA binding HTH domain-containing protein</fullName>
    </recommendedName>
</protein>
<dbReference type="STRING" id="269799.Gmet_1023"/>
<evidence type="ECO:0008006" key="3">
    <source>
        <dbReference type="Google" id="ProtNLM"/>
    </source>
</evidence>
<proteinExistence type="predicted"/>
<accession>J7LYD9</accession>
<dbReference type="SUPFAM" id="SSF46689">
    <property type="entry name" value="Homeodomain-like"/>
    <property type="match status" value="1"/>
</dbReference>